<dbReference type="Proteomes" id="UP001165074">
    <property type="component" value="Unassembled WGS sequence"/>
</dbReference>
<feature type="compositionally biased region" description="Basic and acidic residues" evidence="1">
    <location>
        <begin position="386"/>
        <end position="396"/>
    </location>
</feature>
<comment type="caution">
    <text evidence="3">The sequence shown here is derived from an EMBL/GenBank/DDBJ whole genome shotgun (WGS) entry which is preliminary data.</text>
</comment>
<feature type="region of interest" description="Disordered" evidence="1">
    <location>
        <begin position="385"/>
        <end position="439"/>
    </location>
</feature>
<protein>
    <recommendedName>
        <fullName evidence="5">DUF4407 domain-containing protein</fullName>
    </recommendedName>
</protein>
<evidence type="ECO:0000313" key="4">
    <source>
        <dbReference type="Proteomes" id="UP001165074"/>
    </source>
</evidence>
<keyword evidence="2" id="KW-1133">Transmembrane helix</keyword>
<name>A0A9W6RXB5_9ACTN</name>
<keyword evidence="2" id="KW-0812">Transmembrane</keyword>
<feature type="transmembrane region" description="Helical" evidence="2">
    <location>
        <begin position="58"/>
        <end position="77"/>
    </location>
</feature>
<dbReference type="AlphaFoldDB" id="A0A9W6RXB5"/>
<proteinExistence type="predicted"/>
<feature type="transmembrane region" description="Helical" evidence="2">
    <location>
        <begin position="89"/>
        <end position="112"/>
    </location>
</feature>
<dbReference type="Pfam" id="PF14362">
    <property type="entry name" value="DUF4407"/>
    <property type="match status" value="1"/>
</dbReference>
<sequence>MRRFLIYLSGARPDILETTPTDLGKFEGVGGAVLITSTLALVSMTTVLSFALNLTLLLALPVAAFWALAVMSLDRWLVASIPSSGTQRWAMAAPRILMAILLGVVISTPLIMQVFRSEIDARLVTIKQRNAEAIVEEFRRGPIGQQISTLESEQAQLERTIETGGALDPNQDPQLRSLTAERKTEQAKADAYLTEWQCLLYSGKGCANSRTGDGPLVRVFQARYRSAADSVKATDDRIAARKKELATEDSATRTFRLNATMVSLQQVQARLTESTREQSRLQSASLAANQADDGLLIRLRALDEVSQGDIVLRTTQVLLFLLFMLIMCLPVTVRLLQRPGAYEKVLALAERSEYRAARDAYSGLRRERPDASAVLMSIEEIWARTPPDEATGHGREDDESEASTDSRAVALEHTRLSSMEEPSTRRPDPRDLFAEEDEY</sequence>
<evidence type="ECO:0000313" key="3">
    <source>
        <dbReference type="EMBL" id="GLY83323.1"/>
    </source>
</evidence>
<feature type="transmembrane region" description="Helical" evidence="2">
    <location>
        <begin position="32"/>
        <end position="52"/>
    </location>
</feature>
<evidence type="ECO:0008006" key="5">
    <source>
        <dbReference type="Google" id="ProtNLM"/>
    </source>
</evidence>
<accession>A0A9W6RXB5</accession>
<keyword evidence="4" id="KW-1185">Reference proteome</keyword>
<dbReference type="EMBL" id="BSTK01000002">
    <property type="protein sequence ID" value="GLY83323.1"/>
    <property type="molecule type" value="Genomic_DNA"/>
</dbReference>
<gene>
    <name evidence="3" type="ORF">Airi02_012530</name>
</gene>
<feature type="transmembrane region" description="Helical" evidence="2">
    <location>
        <begin position="317"/>
        <end position="336"/>
    </location>
</feature>
<dbReference type="InterPro" id="IPR025519">
    <property type="entry name" value="DUF4407"/>
</dbReference>
<dbReference type="RefSeq" id="WP_285567575.1">
    <property type="nucleotide sequence ID" value="NZ_BSTK01000002.1"/>
</dbReference>
<evidence type="ECO:0000256" key="2">
    <source>
        <dbReference type="SAM" id="Phobius"/>
    </source>
</evidence>
<keyword evidence="2" id="KW-0472">Membrane</keyword>
<reference evidence="3" key="1">
    <citation type="submission" date="2023-03" db="EMBL/GenBank/DDBJ databases">
        <title>Actinoallomurus iriomotensis NBRC 103684.</title>
        <authorList>
            <person name="Ichikawa N."/>
            <person name="Sato H."/>
            <person name="Tonouchi N."/>
        </authorList>
    </citation>
    <scope>NUCLEOTIDE SEQUENCE</scope>
    <source>
        <strain evidence="3">NBRC 103684</strain>
    </source>
</reference>
<evidence type="ECO:0000256" key="1">
    <source>
        <dbReference type="SAM" id="MobiDB-lite"/>
    </source>
</evidence>
<feature type="compositionally biased region" description="Basic and acidic residues" evidence="1">
    <location>
        <begin position="422"/>
        <end position="433"/>
    </location>
</feature>
<organism evidence="3 4">
    <name type="scientific">Actinoallomurus iriomotensis</name>
    <dbReference type="NCBI Taxonomy" id="478107"/>
    <lineage>
        <taxon>Bacteria</taxon>
        <taxon>Bacillati</taxon>
        <taxon>Actinomycetota</taxon>
        <taxon>Actinomycetes</taxon>
        <taxon>Streptosporangiales</taxon>
        <taxon>Thermomonosporaceae</taxon>
        <taxon>Actinoallomurus</taxon>
    </lineage>
</organism>